<feature type="binding site" description="axial binding residue" evidence="8">
    <location>
        <position position="469"/>
    </location>
    <ligand>
        <name>heme</name>
        <dbReference type="ChEBI" id="CHEBI:30413"/>
    </ligand>
    <ligandPart>
        <name>Fe</name>
        <dbReference type="ChEBI" id="CHEBI:18248"/>
    </ligandPart>
</feature>
<evidence type="ECO:0000256" key="3">
    <source>
        <dbReference type="ARBA" id="ARBA00022617"/>
    </source>
</evidence>
<evidence type="ECO:0000313" key="11">
    <source>
        <dbReference type="EMBL" id="KAK8940433.1"/>
    </source>
</evidence>
<dbReference type="Gene3D" id="1.10.630.10">
    <property type="entry name" value="Cytochrome P450"/>
    <property type="match status" value="1"/>
</dbReference>
<dbReference type="AlphaFoldDB" id="A0AAP0BIQ0"/>
<dbReference type="SUPFAM" id="SSF48264">
    <property type="entry name" value="Cytochrome P450"/>
    <property type="match status" value="1"/>
</dbReference>
<dbReference type="Pfam" id="PF00067">
    <property type="entry name" value="p450"/>
    <property type="match status" value="1"/>
</dbReference>
<comment type="similarity">
    <text evidence="2 9">Belongs to the cytochrome P450 family.</text>
</comment>
<comment type="caution">
    <text evidence="11">The sequence shown here is derived from an EMBL/GenBank/DDBJ whole genome shotgun (WGS) entry which is preliminary data.</text>
</comment>
<reference evidence="11 12" key="1">
    <citation type="journal article" date="2022" name="Nat. Plants">
        <title>Genomes of leafy and leafless Platanthera orchids illuminate the evolution of mycoheterotrophy.</title>
        <authorList>
            <person name="Li M.H."/>
            <person name="Liu K.W."/>
            <person name="Li Z."/>
            <person name="Lu H.C."/>
            <person name="Ye Q.L."/>
            <person name="Zhang D."/>
            <person name="Wang J.Y."/>
            <person name="Li Y.F."/>
            <person name="Zhong Z.M."/>
            <person name="Liu X."/>
            <person name="Yu X."/>
            <person name="Liu D.K."/>
            <person name="Tu X.D."/>
            <person name="Liu B."/>
            <person name="Hao Y."/>
            <person name="Liao X.Y."/>
            <person name="Jiang Y.T."/>
            <person name="Sun W.H."/>
            <person name="Chen J."/>
            <person name="Chen Y.Q."/>
            <person name="Ai Y."/>
            <person name="Zhai J.W."/>
            <person name="Wu S.S."/>
            <person name="Zhou Z."/>
            <person name="Hsiao Y.Y."/>
            <person name="Wu W.L."/>
            <person name="Chen Y.Y."/>
            <person name="Lin Y.F."/>
            <person name="Hsu J.L."/>
            <person name="Li C.Y."/>
            <person name="Wang Z.W."/>
            <person name="Zhao X."/>
            <person name="Zhong W.Y."/>
            <person name="Ma X.K."/>
            <person name="Ma L."/>
            <person name="Huang J."/>
            <person name="Chen G.Z."/>
            <person name="Huang M.Z."/>
            <person name="Huang L."/>
            <person name="Peng D.H."/>
            <person name="Luo Y.B."/>
            <person name="Zou S.Q."/>
            <person name="Chen S.P."/>
            <person name="Lan S."/>
            <person name="Tsai W.C."/>
            <person name="Van de Peer Y."/>
            <person name="Liu Z.J."/>
        </authorList>
    </citation>
    <scope>NUCLEOTIDE SEQUENCE [LARGE SCALE GENOMIC DNA]</scope>
    <source>
        <strain evidence="11">Lor287</strain>
    </source>
</reference>
<keyword evidence="6 8" id="KW-0408">Iron</keyword>
<dbReference type="PANTHER" id="PTHR47955">
    <property type="entry name" value="CYTOCHROME P450 FAMILY 71 PROTEIN"/>
    <property type="match status" value="1"/>
</dbReference>
<organism evidence="11 12">
    <name type="scientific">Platanthera zijinensis</name>
    <dbReference type="NCBI Taxonomy" id="2320716"/>
    <lineage>
        <taxon>Eukaryota</taxon>
        <taxon>Viridiplantae</taxon>
        <taxon>Streptophyta</taxon>
        <taxon>Embryophyta</taxon>
        <taxon>Tracheophyta</taxon>
        <taxon>Spermatophyta</taxon>
        <taxon>Magnoliopsida</taxon>
        <taxon>Liliopsida</taxon>
        <taxon>Asparagales</taxon>
        <taxon>Orchidaceae</taxon>
        <taxon>Orchidoideae</taxon>
        <taxon>Orchideae</taxon>
        <taxon>Orchidinae</taxon>
        <taxon>Platanthera</taxon>
    </lineage>
</organism>
<dbReference type="GO" id="GO:0004497">
    <property type="term" value="F:monooxygenase activity"/>
    <property type="evidence" value="ECO:0007669"/>
    <property type="project" value="UniProtKB-KW"/>
</dbReference>
<dbReference type="InterPro" id="IPR017972">
    <property type="entry name" value="Cyt_P450_CS"/>
</dbReference>
<keyword evidence="10" id="KW-0472">Membrane</keyword>
<protein>
    <submittedName>
        <fullName evidence="11">5-epiaristolochene 1,3-dihydroxylase</fullName>
    </submittedName>
</protein>
<evidence type="ECO:0000313" key="12">
    <source>
        <dbReference type="Proteomes" id="UP001418222"/>
    </source>
</evidence>
<dbReference type="PRINTS" id="PR00385">
    <property type="entry name" value="P450"/>
</dbReference>
<evidence type="ECO:0000256" key="1">
    <source>
        <dbReference type="ARBA" id="ARBA00001971"/>
    </source>
</evidence>
<evidence type="ECO:0000256" key="2">
    <source>
        <dbReference type="ARBA" id="ARBA00010617"/>
    </source>
</evidence>
<keyword evidence="12" id="KW-1185">Reference proteome</keyword>
<evidence type="ECO:0000256" key="6">
    <source>
        <dbReference type="ARBA" id="ARBA00023004"/>
    </source>
</evidence>
<dbReference type="PROSITE" id="PS00086">
    <property type="entry name" value="CYTOCHROME_P450"/>
    <property type="match status" value="1"/>
</dbReference>
<evidence type="ECO:0000256" key="5">
    <source>
        <dbReference type="ARBA" id="ARBA00023002"/>
    </source>
</evidence>
<keyword evidence="4 8" id="KW-0479">Metal-binding</keyword>
<comment type="cofactor">
    <cofactor evidence="1 8">
        <name>heme</name>
        <dbReference type="ChEBI" id="CHEBI:30413"/>
    </cofactor>
</comment>
<gene>
    <name evidence="11" type="primary">CYP71D20</name>
    <name evidence="11" type="ORF">KSP39_PZI010173</name>
</gene>
<dbReference type="GO" id="GO:0020037">
    <property type="term" value="F:heme binding"/>
    <property type="evidence" value="ECO:0007669"/>
    <property type="project" value="InterPro"/>
</dbReference>
<accession>A0AAP0BIQ0</accession>
<sequence>MDVASSIPMVFLPSKARLEPRLIFFLPFLLPLLIFSFHRRRRPNTNLPPGPHSFPIIGNLHNLAGLPHLSFHHLSKKYGPLIYLKLGQVPSIVVSGADTASEILKSQDSIFCSRSQLTALKRLSYGGQDIAFSPFGDHWKRVRRLCSAEVFSLAKVQSFNAIRRDEVNALVNTITKACSRKEAVNLSEALLCLANNILFRMVFGKRISADGECELSPLKDLLREIVCLMTEFGAGDLFPSMGWIDALTGWRRKLGRTFEKMDLLLEQEIRERILMKSSVVAGDDVSASSVPHGDFLDTLLHLHAVDCEEDEQSLTINEIKAILMNMFTAGTDTTSASIEWGMAMLMKNPAAMKKAQAEVRRVVGDKGKVEETDLQHLHYLKMVIKESLRLQPPGPLLPPRECMKDTKVAGYDIPAKTRVYVSAWSIGRDTKYWGDDAEDFRPERFENTAVNFKGAHMEFIPFGAGRRICPGISLAMAGVELVYASLLHEFDWALPDGMVKEDIDLMGNSGLVCTKKVPLVVVPTPPLTYGSTDSELHIVDSLFGVGAKTFFHNGCAKAIALKWEFCALVVGDAVTRDLSHGAGVMEREGWENWSSE</sequence>
<dbReference type="InterPro" id="IPR001128">
    <property type="entry name" value="Cyt_P450"/>
</dbReference>
<name>A0AAP0BIQ0_9ASPA</name>
<dbReference type="PRINTS" id="PR00463">
    <property type="entry name" value="EP450I"/>
</dbReference>
<dbReference type="Proteomes" id="UP001418222">
    <property type="component" value="Unassembled WGS sequence"/>
</dbReference>
<dbReference type="EMBL" id="JBBWWQ010000008">
    <property type="protein sequence ID" value="KAK8940433.1"/>
    <property type="molecule type" value="Genomic_DNA"/>
</dbReference>
<keyword evidence="5 9" id="KW-0560">Oxidoreductase</keyword>
<evidence type="ECO:0000256" key="10">
    <source>
        <dbReference type="SAM" id="Phobius"/>
    </source>
</evidence>
<keyword evidence="3 8" id="KW-0349">Heme</keyword>
<keyword evidence="7 9" id="KW-0503">Monooxygenase</keyword>
<evidence type="ECO:0000256" key="9">
    <source>
        <dbReference type="RuleBase" id="RU000461"/>
    </source>
</evidence>
<dbReference type="GO" id="GO:0016705">
    <property type="term" value="F:oxidoreductase activity, acting on paired donors, with incorporation or reduction of molecular oxygen"/>
    <property type="evidence" value="ECO:0007669"/>
    <property type="project" value="InterPro"/>
</dbReference>
<dbReference type="GO" id="GO:0005506">
    <property type="term" value="F:iron ion binding"/>
    <property type="evidence" value="ECO:0007669"/>
    <property type="project" value="InterPro"/>
</dbReference>
<evidence type="ECO:0000256" key="4">
    <source>
        <dbReference type="ARBA" id="ARBA00022723"/>
    </source>
</evidence>
<dbReference type="InterPro" id="IPR002401">
    <property type="entry name" value="Cyt_P450_E_grp-I"/>
</dbReference>
<evidence type="ECO:0000256" key="7">
    <source>
        <dbReference type="ARBA" id="ARBA00023033"/>
    </source>
</evidence>
<dbReference type="InterPro" id="IPR036396">
    <property type="entry name" value="Cyt_P450_sf"/>
</dbReference>
<keyword evidence="10" id="KW-0812">Transmembrane</keyword>
<evidence type="ECO:0000256" key="8">
    <source>
        <dbReference type="PIRSR" id="PIRSR602401-1"/>
    </source>
</evidence>
<dbReference type="FunFam" id="1.10.630.10:FF:000011">
    <property type="entry name" value="Cytochrome P450 83B1"/>
    <property type="match status" value="1"/>
</dbReference>
<dbReference type="CDD" id="cd11072">
    <property type="entry name" value="CYP71-like"/>
    <property type="match status" value="1"/>
</dbReference>
<keyword evidence="10" id="KW-1133">Transmembrane helix</keyword>
<feature type="transmembrane region" description="Helical" evidence="10">
    <location>
        <begin position="20"/>
        <end position="37"/>
    </location>
</feature>
<dbReference type="PANTHER" id="PTHR47955:SF19">
    <property type="entry name" value="CYTOCHROME P450 71A9-LIKE ISOFORM X1"/>
    <property type="match status" value="1"/>
</dbReference>
<proteinExistence type="inferred from homology"/>